<keyword evidence="1" id="KW-0472">Membrane</keyword>
<feature type="transmembrane region" description="Helical" evidence="1">
    <location>
        <begin position="127"/>
        <end position="151"/>
    </location>
</feature>
<feature type="transmembrane region" description="Helical" evidence="1">
    <location>
        <begin position="93"/>
        <end position="115"/>
    </location>
</feature>
<protein>
    <recommendedName>
        <fullName evidence="3">DUF2254 domain-containing protein</fullName>
    </recommendedName>
</protein>
<keyword evidence="1" id="KW-0812">Transmembrane</keyword>
<dbReference type="InterPro" id="IPR018723">
    <property type="entry name" value="DUF2254_membrane"/>
</dbReference>
<accession>A0A7G9Z814</accession>
<evidence type="ECO:0000313" key="2">
    <source>
        <dbReference type="EMBL" id="QNO56398.1"/>
    </source>
</evidence>
<name>A0A7G9Z814_9EURY</name>
<keyword evidence="1" id="KW-1133">Transmembrane helix</keyword>
<gene>
    <name evidence="2" type="ORF">EIIOIEJP_00005</name>
</gene>
<dbReference type="AlphaFoldDB" id="A0A7G9Z814"/>
<proteinExistence type="predicted"/>
<dbReference type="EMBL" id="MT631655">
    <property type="protein sequence ID" value="QNO56398.1"/>
    <property type="molecule type" value="Genomic_DNA"/>
</dbReference>
<sequence>MNISKLDSQEKLIIRLTIVIFPMIIVLVILLSLRFGLNFATGDKETAGSIFSGVGVGALSGIFALVISLTLMVVQMSSQQYTHRIMDIHLKSLIFWAVIVIYSGSIFYNVFMLGWLDLENSSSIPYISIYVEISILLTFLSFIMLIPYFYITMRRLKPETVISKLLANIDEDYLKRVYKEGVASKEDKMLPITEIIEKSISSGDHETARLGIDMIYTCYISWAENAKILKSDGGKTISIFNDENAAEIIIDKKENGKLNIRADVSHYFLKYILSIGREAIIRENENSMKQVLETVGKMGERAIRENLNISARKSVEYTEIIGSKVLKDHDPVTQQMIDSLQGMLRMIIKNEYLFSMDSVPGGDDEKLKEFLKYDFDIDWTENAEIRKSDDGKTISILKDENSAKIIVDEKKEKATLKITDFRTHDLKVKTENGKLIIYKRGDEETLREIFTLYHNTSDELFKLRNYQMLKYMGYSVYEILDSMMTNRCYDIIARTAELLESIALFAVKREIRDLLHQSVHSIYKMGISSAKDKLMWGTPKRTGAERIIDHLLKIEEEALKYKSELQEFDSIINEIEYARRDIEKYGEEEEEEDFSDLWR</sequence>
<reference evidence="2" key="1">
    <citation type="submission" date="2020-06" db="EMBL/GenBank/DDBJ databases">
        <title>Unique genomic features of the anaerobic methanotrophic archaea.</title>
        <authorList>
            <person name="Chadwick G.L."/>
            <person name="Skennerton C.T."/>
            <person name="Laso-Perez R."/>
            <person name="Leu A.O."/>
            <person name="Speth D.R."/>
            <person name="Yu H."/>
            <person name="Morgan-Lang C."/>
            <person name="Hatzenpichler R."/>
            <person name="Goudeau D."/>
            <person name="Malmstrom R."/>
            <person name="Brazelton W.J."/>
            <person name="Woyke T."/>
            <person name="Hallam S.J."/>
            <person name="Tyson G.W."/>
            <person name="Wegener G."/>
            <person name="Boetius A."/>
            <person name="Orphan V."/>
        </authorList>
    </citation>
    <scope>NUCLEOTIDE SEQUENCE</scope>
</reference>
<evidence type="ECO:0000256" key="1">
    <source>
        <dbReference type="SAM" id="Phobius"/>
    </source>
</evidence>
<dbReference type="Pfam" id="PF10011">
    <property type="entry name" value="DUF2254"/>
    <property type="match status" value="1"/>
</dbReference>
<feature type="transmembrane region" description="Helical" evidence="1">
    <location>
        <begin position="12"/>
        <end position="37"/>
    </location>
</feature>
<organism evidence="2">
    <name type="scientific">Candidatus Methanophaga sp. ANME-1 ERB7</name>
    <dbReference type="NCBI Taxonomy" id="2759913"/>
    <lineage>
        <taxon>Archaea</taxon>
        <taxon>Methanobacteriati</taxon>
        <taxon>Methanobacteriota</taxon>
        <taxon>Stenosarchaea group</taxon>
        <taxon>Methanomicrobia</taxon>
        <taxon>Candidatus Methanophagales</taxon>
        <taxon>Candidatus Methanophagaceae</taxon>
        <taxon>Candidatus Methanophaga</taxon>
    </lineage>
</organism>
<evidence type="ECO:0008006" key="3">
    <source>
        <dbReference type="Google" id="ProtNLM"/>
    </source>
</evidence>
<feature type="transmembrane region" description="Helical" evidence="1">
    <location>
        <begin position="49"/>
        <end position="73"/>
    </location>
</feature>